<evidence type="ECO:0000313" key="3">
    <source>
        <dbReference type="Proteomes" id="UP000800235"/>
    </source>
</evidence>
<feature type="compositionally biased region" description="Polar residues" evidence="1">
    <location>
        <begin position="219"/>
        <end position="228"/>
    </location>
</feature>
<name>A0A9P4TU50_9PEZI</name>
<dbReference type="Proteomes" id="UP000800235">
    <property type="component" value="Unassembled WGS sequence"/>
</dbReference>
<feature type="region of interest" description="Disordered" evidence="1">
    <location>
        <begin position="65"/>
        <end position="86"/>
    </location>
</feature>
<dbReference type="AlphaFoldDB" id="A0A9P4TU50"/>
<evidence type="ECO:0000313" key="2">
    <source>
        <dbReference type="EMBL" id="KAF2423810.1"/>
    </source>
</evidence>
<evidence type="ECO:0008006" key="4">
    <source>
        <dbReference type="Google" id="ProtNLM"/>
    </source>
</evidence>
<feature type="region of interest" description="Disordered" evidence="1">
    <location>
        <begin position="1"/>
        <end position="53"/>
    </location>
</feature>
<feature type="compositionally biased region" description="Polar residues" evidence="1">
    <location>
        <begin position="38"/>
        <end position="53"/>
    </location>
</feature>
<feature type="region of interest" description="Disordered" evidence="1">
    <location>
        <begin position="315"/>
        <end position="342"/>
    </location>
</feature>
<sequence length="1163" mass="129306">MSRPSRSEDDSRVLMSVPQLNVNRQQRRRRSRATATSAPITNIPTLTPQTSMTSLASSNSLYTQTPVDEEMTPDPNTPPSPSLSSHTTWDFAEEFANLDDGPTRQHPDNQGDDPFGGFFRRSASRPISSRPLIDRAQSDLSSANGSIFSLGLSINRQQNATRRAQDLQSRRNRLMEAQEDELADDDSDTAESSHRLHPGIRGLDDDDDWSRTFTARRLANSQNRTGPWQQVGGPRSTGPARPTRRSYTHYLGDDINLPPSATERASAAAAQSLEDQKYPAAFLYSIEPAPTGSDVWPDMRDYSKVPAKFTSVEMPNATSKAGRAKERAAQNQLRKNQNTKDQHIHLPVNVAPVWPKGELPNEIYYLIADHLSRDDVKAMRLTCREFKHHISCILFRTVVVPFNTEIYGMLQGTGAAKIDIKGKGKQKPNEVGFWKNSKGDDLYTGYGIDVFRSFGPRMKKFGMSFEVDEEALANPPLKSMRQAHKSYWGEYSWPFPEYQRFEQVAGLEDAADETPRMKNAFSLLGEVKELALSLDSGLGWISGPDQSIRSRILRRQTSVFGTKHAIPERKIQAQRELWHHLKKSCSTNVDLRHSAFFHRQISQDRNEFTEFGKGFNRASAPFEMPFIDIQPLIDPTLTDFNTPSAFNSLPHPDTPLDPEWDHPDAMLIDSLAPFSAHQSANFTGGMMVVKEDSSDHERFDQYPINPNALNKLQKEWLLETEWAQRAFLSSYLVAIVDSRSTFYNVHTLNFAHISSRFLHSLSRNDFWNALPNVCTVNLQVIADWRDVLKDNAGFVDTPRIALSGATFSFQKLLVEMIAPRRNIKNLKIGWSCGGEHARGLHARNKHLMPAPFLPQEWLTSVETMTNNHLLEQRMLEFRHIEELTLKNCWMPPHALVSLVKKHEGLVKLTLESVSLTAPLVLNVNAAPQNFANPGVPPPPMPPQLNGQNALHGAGLMAVNAAQQAQLVAATNFALPHFANAGGPPPPPAQNQVPGAFFGAHRAGSWPHVLDTISPGVTLASHGSTSSPLNIVATNKNAKLASLTLISCGYALLNSPRLDESAIQPPQFGGGSPWFTKRFQALGKVMMSSKCAFLAEIVQNIPPTEVQAIETCWDGSMGRVDAVGMEEEDGAEGPWYDGFLAGGTGRFNLEVGVESRRVVDEDDL</sequence>
<protein>
    <recommendedName>
        <fullName evidence="4">F-box domain-containing protein</fullName>
    </recommendedName>
</protein>
<feature type="region of interest" description="Disordered" evidence="1">
    <location>
        <begin position="177"/>
        <end position="247"/>
    </location>
</feature>
<feature type="region of interest" description="Disordered" evidence="1">
    <location>
        <begin position="98"/>
        <end position="123"/>
    </location>
</feature>
<feature type="compositionally biased region" description="Basic and acidic residues" evidence="1">
    <location>
        <begin position="1"/>
        <end position="12"/>
    </location>
</feature>
<evidence type="ECO:0000256" key="1">
    <source>
        <dbReference type="SAM" id="MobiDB-lite"/>
    </source>
</evidence>
<dbReference type="EMBL" id="MU007077">
    <property type="protein sequence ID" value="KAF2423810.1"/>
    <property type="molecule type" value="Genomic_DNA"/>
</dbReference>
<feature type="compositionally biased region" description="Acidic residues" evidence="1">
    <location>
        <begin position="177"/>
        <end position="189"/>
    </location>
</feature>
<dbReference type="OrthoDB" id="4194555at2759"/>
<keyword evidence="3" id="KW-1185">Reference proteome</keyword>
<organism evidence="2 3">
    <name type="scientific">Tothia fuscella</name>
    <dbReference type="NCBI Taxonomy" id="1048955"/>
    <lineage>
        <taxon>Eukaryota</taxon>
        <taxon>Fungi</taxon>
        <taxon>Dikarya</taxon>
        <taxon>Ascomycota</taxon>
        <taxon>Pezizomycotina</taxon>
        <taxon>Dothideomycetes</taxon>
        <taxon>Pleosporomycetidae</taxon>
        <taxon>Venturiales</taxon>
        <taxon>Cylindrosympodiaceae</taxon>
        <taxon>Tothia</taxon>
    </lineage>
</organism>
<comment type="caution">
    <text evidence="2">The sequence shown here is derived from an EMBL/GenBank/DDBJ whole genome shotgun (WGS) entry which is preliminary data.</text>
</comment>
<dbReference type="CDD" id="cd09917">
    <property type="entry name" value="F-box_SF"/>
    <property type="match status" value="1"/>
</dbReference>
<gene>
    <name evidence="2" type="ORF">EJ08DRAFT_682070</name>
</gene>
<reference evidence="2" key="1">
    <citation type="journal article" date="2020" name="Stud. Mycol.">
        <title>101 Dothideomycetes genomes: a test case for predicting lifestyles and emergence of pathogens.</title>
        <authorList>
            <person name="Haridas S."/>
            <person name="Albert R."/>
            <person name="Binder M."/>
            <person name="Bloem J."/>
            <person name="Labutti K."/>
            <person name="Salamov A."/>
            <person name="Andreopoulos B."/>
            <person name="Baker S."/>
            <person name="Barry K."/>
            <person name="Bills G."/>
            <person name="Bluhm B."/>
            <person name="Cannon C."/>
            <person name="Castanera R."/>
            <person name="Culley D."/>
            <person name="Daum C."/>
            <person name="Ezra D."/>
            <person name="Gonzalez J."/>
            <person name="Henrissat B."/>
            <person name="Kuo A."/>
            <person name="Liang C."/>
            <person name="Lipzen A."/>
            <person name="Lutzoni F."/>
            <person name="Magnuson J."/>
            <person name="Mondo S."/>
            <person name="Nolan M."/>
            <person name="Ohm R."/>
            <person name="Pangilinan J."/>
            <person name="Park H.-J."/>
            <person name="Ramirez L."/>
            <person name="Alfaro M."/>
            <person name="Sun H."/>
            <person name="Tritt A."/>
            <person name="Yoshinaga Y."/>
            <person name="Zwiers L.-H."/>
            <person name="Turgeon B."/>
            <person name="Goodwin S."/>
            <person name="Spatafora J."/>
            <person name="Crous P."/>
            <person name="Grigoriev I."/>
        </authorList>
    </citation>
    <scope>NUCLEOTIDE SEQUENCE</scope>
    <source>
        <strain evidence="2">CBS 130266</strain>
    </source>
</reference>
<proteinExistence type="predicted"/>
<accession>A0A9P4TU50</accession>